<feature type="compositionally biased region" description="Basic and acidic residues" evidence="1">
    <location>
        <begin position="122"/>
        <end position="143"/>
    </location>
</feature>
<organism evidence="2 3">
    <name type="scientific">Actinidia rufa</name>
    <dbReference type="NCBI Taxonomy" id="165716"/>
    <lineage>
        <taxon>Eukaryota</taxon>
        <taxon>Viridiplantae</taxon>
        <taxon>Streptophyta</taxon>
        <taxon>Embryophyta</taxon>
        <taxon>Tracheophyta</taxon>
        <taxon>Spermatophyta</taxon>
        <taxon>Magnoliopsida</taxon>
        <taxon>eudicotyledons</taxon>
        <taxon>Gunneridae</taxon>
        <taxon>Pentapetalae</taxon>
        <taxon>asterids</taxon>
        <taxon>Ericales</taxon>
        <taxon>Actinidiaceae</taxon>
        <taxon>Actinidia</taxon>
    </lineage>
</organism>
<comment type="caution">
    <text evidence="2">The sequence shown here is derived from an EMBL/GenBank/DDBJ whole genome shotgun (WGS) entry which is preliminary data.</text>
</comment>
<accession>A0A7J0DAE4</accession>
<name>A0A7J0DAE4_9ERIC</name>
<evidence type="ECO:0000313" key="2">
    <source>
        <dbReference type="EMBL" id="GFS30917.1"/>
    </source>
</evidence>
<evidence type="ECO:0000313" key="3">
    <source>
        <dbReference type="Proteomes" id="UP000585474"/>
    </source>
</evidence>
<dbReference type="EMBL" id="BJWL01000133">
    <property type="protein sequence ID" value="GFS30917.1"/>
    <property type="molecule type" value="Genomic_DNA"/>
</dbReference>
<evidence type="ECO:0000256" key="1">
    <source>
        <dbReference type="SAM" id="MobiDB-lite"/>
    </source>
</evidence>
<feature type="compositionally biased region" description="Polar residues" evidence="1">
    <location>
        <begin position="158"/>
        <end position="175"/>
    </location>
</feature>
<keyword evidence="3" id="KW-1185">Reference proteome</keyword>
<proteinExistence type="predicted"/>
<protein>
    <submittedName>
        <fullName evidence="2">Uncharacterized protein</fullName>
    </submittedName>
</protein>
<dbReference type="Proteomes" id="UP000585474">
    <property type="component" value="Unassembled WGS sequence"/>
</dbReference>
<gene>
    <name evidence="2" type="ORF">Acr_00g0014740</name>
</gene>
<sequence length="392" mass="42283">MEISLSGGDNITPGDEGEFCGSSREDSIEYLGAIRWDVGRIARRAFLDIPDKSLGGRSKTRLRTSSLEAPNPIRTQDRSLSMLARVGTSVLVKKTRKKVATEDAGKKVTPQPPLKGVVIQEKCPREGDHSTEKGGLDSSKGKEAMPPPPPPKRFKSNKGATNATLRTSTVGTSSPGGDLGSGTLMMSDASVAQILLNGVIPPTDKEKVNQLSESCLPLLSPSGVKSIFTTSTSRWPGAKSATDIGKPNAVANLEAKVAKLTSKLAKAKGLTIEEFKSSEDFKVAVTNSAATYFSEGFKFYKRQFLHQFPNLGIDVANMEMDPGFIEEKEATKEGEKRGWHRGMPYRPITSGCILDIGNIFDGDQGALSFNNEWAYHDIDDIFDGDQGALIVQ</sequence>
<feature type="region of interest" description="Disordered" evidence="1">
    <location>
        <begin position="52"/>
        <end position="72"/>
    </location>
</feature>
<reference evidence="3" key="1">
    <citation type="submission" date="2019-07" db="EMBL/GenBank/DDBJ databases">
        <title>De Novo Assembly of kiwifruit Actinidia rufa.</title>
        <authorList>
            <person name="Sugita-Konishi S."/>
            <person name="Sato K."/>
            <person name="Mori E."/>
            <person name="Abe Y."/>
            <person name="Kisaki G."/>
            <person name="Hamano K."/>
            <person name="Suezawa K."/>
            <person name="Otani M."/>
            <person name="Fukuda T."/>
            <person name="Manabe T."/>
            <person name="Gomi K."/>
            <person name="Tabuchi M."/>
            <person name="Akimitsu K."/>
            <person name="Kataoka I."/>
        </authorList>
    </citation>
    <scope>NUCLEOTIDE SEQUENCE [LARGE SCALE GENOMIC DNA]</scope>
    <source>
        <strain evidence="3">cv. Fuchu</strain>
    </source>
</reference>
<dbReference type="AlphaFoldDB" id="A0A7J0DAE4"/>
<feature type="region of interest" description="Disordered" evidence="1">
    <location>
        <begin position="98"/>
        <end position="177"/>
    </location>
</feature>